<reference evidence="1" key="1">
    <citation type="submission" date="2020-05" db="EMBL/GenBank/DDBJ databases">
        <title>WGS assembly of Panicum virgatum.</title>
        <authorList>
            <person name="Lovell J.T."/>
            <person name="Jenkins J."/>
            <person name="Shu S."/>
            <person name="Juenger T.E."/>
            <person name="Schmutz J."/>
        </authorList>
    </citation>
    <scope>NUCLEOTIDE SEQUENCE</scope>
    <source>
        <strain evidence="1">AP13</strain>
    </source>
</reference>
<dbReference type="AlphaFoldDB" id="A0A8T0W7C2"/>
<dbReference type="EMBL" id="CM029039">
    <property type="protein sequence ID" value="KAG2643088.1"/>
    <property type="molecule type" value="Genomic_DNA"/>
</dbReference>
<name>A0A8T0W7C2_PANVG</name>
<keyword evidence="2" id="KW-1185">Reference proteome</keyword>
<organism evidence="1 2">
    <name type="scientific">Panicum virgatum</name>
    <name type="common">Blackwell switchgrass</name>
    <dbReference type="NCBI Taxonomy" id="38727"/>
    <lineage>
        <taxon>Eukaryota</taxon>
        <taxon>Viridiplantae</taxon>
        <taxon>Streptophyta</taxon>
        <taxon>Embryophyta</taxon>
        <taxon>Tracheophyta</taxon>
        <taxon>Spermatophyta</taxon>
        <taxon>Magnoliopsida</taxon>
        <taxon>Liliopsida</taxon>
        <taxon>Poales</taxon>
        <taxon>Poaceae</taxon>
        <taxon>PACMAD clade</taxon>
        <taxon>Panicoideae</taxon>
        <taxon>Panicodae</taxon>
        <taxon>Paniceae</taxon>
        <taxon>Panicinae</taxon>
        <taxon>Panicum</taxon>
        <taxon>Panicum sect. Hiantes</taxon>
    </lineage>
</organism>
<evidence type="ECO:0000313" key="2">
    <source>
        <dbReference type="Proteomes" id="UP000823388"/>
    </source>
</evidence>
<dbReference type="Proteomes" id="UP000823388">
    <property type="component" value="Chromosome 2K"/>
</dbReference>
<evidence type="ECO:0000313" key="1">
    <source>
        <dbReference type="EMBL" id="KAG2643088.1"/>
    </source>
</evidence>
<protein>
    <submittedName>
        <fullName evidence="1">Uncharacterized protein</fullName>
    </submittedName>
</protein>
<sequence>MVWFCYLGSFGSVANRPLDEDHAAVLHLQPPGRSSLRSPIAPMSPICYSSDDSTPIHVLNVRSSISSHLLLTLDYAGGRNRERRGGRAPRGARLLIEHAGRGVNGDAAGSCESTTSGKQLDLRRSDLTSVEQLNLPGLQIDLRRAARTPVATGTGGNQNRTTPA</sequence>
<comment type="caution">
    <text evidence="1">The sequence shown here is derived from an EMBL/GenBank/DDBJ whole genome shotgun (WGS) entry which is preliminary data.</text>
</comment>
<accession>A0A8T0W7C2</accession>
<proteinExistence type="predicted"/>
<gene>
    <name evidence="1" type="ORF">PVAP13_2KG330767</name>
</gene>